<reference evidence="2" key="1">
    <citation type="journal article" date="2023" name="Mol. Phylogenet. Evol.">
        <title>Genome-scale phylogeny and comparative genomics of the fungal order Sordariales.</title>
        <authorList>
            <person name="Hensen N."/>
            <person name="Bonometti L."/>
            <person name="Westerberg I."/>
            <person name="Brannstrom I.O."/>
            <person name="Guillou S."/>
            <person name="Cros-Aarteil S."/>
            <person name="Calhoun S."/>
            <person name="Haridas S."/>
            <person name="Kuo A."/>
            <person name="Mondo S."/>
            <person name="Pangilinan J."/>
            <person name="Riley R."/>
            <person name="LaButti K."/>
            <person name="Andreopoulos B."/>
            <person name="Lipzen A."/>
            <person name="Chen C."/>
            <person name="Yan M."/>
            <person name="Daum C."/>
            <person name="Ng V."/>
            <person name="Clum A."/>
            <person name="Steindorff A."/>
            <person name="Ohm R.A."/>
            <person name="Martin F."/>
            <person name="Silar P."/>
            <person name="Natvig D.O."/>
            <person name="Lalanne C."/>
            <person name="Gautier V."/>
            <person name="Ament-Velasquez S.L."/>
            <person name="Kruys A."/>
            <person name="Hutchinson M.I."/>
            <person name="Powell A.J."/>
            <person name="Barry K."/>
            <person name="Miller A.N."/>
            <person name="Grigoriev I.V."/>
            <person name="Debuchy R."/>
            <person name="Gladieux P."/>
            <person name="Hiltunen Thoren M."/>
            <person name="Johannesson H."/>
        </authorList>
    </citation>
    <scope>NUCLEOTIDE SEQUENCE</scope>
    <source>
        <strain evidence="2">CBS 232.78</strain>
    </source>
</reference>
<organism evidence="2 3">
    <name type="scientific">Podospora didyma</name>
    <dbReference type="NCBI Taxonomy" id="330526"/>
    <lineage>
        <taxon>Eukaryota</taxon>
        <taxon>Fungi</taxon>
        <taxon>Dikarya</taxon>
        <taxon>Ascomycota</taxon>
        <taxon>Pezizomycotina</taxon>
        <taxon>Sordariomycetes</taxon>
        <taxon>Sordariomycetidae</taxon>
        <taxon>Sordariales</taxon>
        <taxon>Podosporaceae</taxon>
        <taxon>Podospora</taxon>
    </lineage>
</organism>
<dbReference type="GO" id="GO:0000245">
    <property type="term" value="P:spliceosomal complex assembly"/>
    <property type="evidence" value="ECO:0007669"/>
    <property type="project" value="InterPro"/>
</dbReference>
<dbReference type="GO" id="GO:0003729">
    <property type="term" value="F:mRNA binding"/>
    <property type="evidence" value="ECO:0007669"/>
    <property type="project" value="InterPro"/>
</dbReference>
<dbReference type="InterPro" id="IPR038737">
    <property type="entry name" value="SF3b_su1-like"/>
</dbReference>
<evidence type="ECO:0000256" key="1">
    <source>
        <dbReference type="SAM" id="MobiDB-lite"/>
    </source>
</evidence>
<sequence>MSDLPEQPAKDPRRFQRNPRAGGAERLYRGVLGDAQIIRTMFEASTGQEDHRPQIGEGGDDTTPSAPFAATEDTADHTAADNFGWPDTISETRAPFTIFQALMNGYCVSELNVQNGVLKSLSFLFEYIGEMAKDYVYAVTPCSLSLSVSTICFVRQCGQPYFDIQSTGQESYCVNIAFQPSPNEAKEAWKFEGGT</sequence>
<dbReference type="PANTHER" id="PTHR12097">
    <property type="entry name" value="SPLICING FACTOR 3B, SUBUNIT 1-RELATED"/>
    <property type="match status" value="1"/>
</dbReference>
<comment type="caution">
    <text evidence="2">The sequence shown here is derived from an EMBL/GenBank/DDBJ whole genome shotgun (WGS) entry which is preliminary data.</text>
</comment>
<accession>A0AAE0TWD9</accession>
<keyword evidence="3" id="KW-1185">Reference proteome</keyword>
<dbReference type="EMBL" id="JAULSW010000005">
    <property type="protein sequence ID" value="KAK3381923.1"/>
    <property type="molecule type" value="Genomic_DNA"/>
</dbReference>
<dbReference type="AlphaFoldDB" id="A0AAE0TWD9"/>
<name>A0AAE0TWD9_9PEZI</name>
<protein>
    <submittedName>
        <fullName evidence="2">Uncharacterized protein</fullName>
    </submittedName>
</protein>
<feature type="region of interest" description="Disordered" evidence="1">
    <location>
        <begin position="1"/>
        <end position="22"/>
    </location>
</feature>
<proteinExistence type="predicted"/>
<gene>
    <name evidence="2" type="ORF">B0H63DRAFT_524601</name>
</gene>
<evidence type="ECO:0000313" key="3">
    <source>
        <dbReference type="Proteomes" id="UP001285441"/>
    </source>
</evidence>
<evidence type="ECO:0000313" key="2">
    <source>
        <dbReference type="EMBL" id="KAK3381923.1"/>
    </source>
</evidence>
<dbReference type="Proteomes" id="UP001285441">
    <property type="component" value="Unassembled WGS sequence"/>
</dbReference>
<feature type="region of interest" description="Disordered" evidence="1">
    <location>
        <begin position="44"/>
        <end position="69"/>
    </location>
</feature>
<reference evidence="2" key="2">
    <citation type="submission" date="2023-06" db="EMBL/GenBank/DDBJ databases">
        <authorList>
            <consortium name="Lawrence Berkeley National Laboratory"/>
            <person name="Haridas S."/>
            <person name="Hensen N."/>
            <person name="Bonometti L."/>
            <person name="Westerberg I."/>
            <person name="Brannstrom I.O."/>
            <person name="Guillou S."/>
            <person name="Cros-Aarteil S."/>
            <person name="Calhoun S."/>
            <person name="Kuo A."/>
            <person name="Mondo S."/>
            <person name="Pangilinan J."/>
            <person name="Riley R."/>
            <person name="LaButti K."/>
            <person name="Andreopoulos B."/>
            <person name="Lipzen A."/>
            <person name="Chen C."/>
            <person name="Yanf M."/>
            <person name="Daum C."/>
            <person name="Ng V."/>
            <person name="Clum A."/>
            <person name="Steindorff A."/>
            <person name="Ohm R."/>
            <person name="Martin F."/>
            <person name="Silar P."/>
            <person name="Natvig D."/>
            <person name="Lalanne C."/>
            <person name="Gautier V."/>
            <person name="Ament-velasquez S.L."/>
            <person name="Kruys A."/>
            <person name="Hutchinson M.I."/>
            <person name="Powell A.J."/>
            <person name="Barry K."/>
            <person name="Miller A.N."/>
            <person name="Grigoriev I.V."/>
            <person name="Debuchy R."/>
            <person name="Gladieux P."/>
            <person name="Thoren M.H."/>
            <person name="Johannesson H."/>
        </authorList>
    </citation>
    <scope>NUCLEOTIDE SEQUENCE</scope>
    <source>
        <strain evidence="2">CBS 232.78</strain>
    </source>
</reference>